<evidence type="ECO:0000313" key="4">
    <source>
        <dbReference type="Proteomes" id="UP000011976"/>
    </source>
</evidence>
<gene>
    <name evidence="3" type="ORF">PANT_14c00048</name>
</gene>
<dbReference type="Proteomes" id="UP000011976">
    <property type="component" value="Unassembled WGS sequence"/>
</dbReference>
<feature type="region of interest" description="Disordered" evidence="1">
    <location>
        <begin position="207"/>
        <end position="541"/>
    </location>
</feature>
<feature type="compositionally biased region" description="Low complexity" evidence="1">
    <location>
        <begin position="388"/>
        <end position="404"/>
    </location>
</feature>
<dbReference type="OrthoDB" id="289721at2759"/>
<dbReference type="AlphaFoldDB" id="M9MEA8"/>
<reference evidence="4" key="1">
    <citation type="journal article" date="2013" name="Genome Announc.">
        <title>Genome sequence of the basidiomycetous yeast Pseudozyma antarctica T-34, a producer of the glycolipid biosurfactants mannosylerythritol lipids.</title>
        <authorList>
            <person name="Morita T."/>
            <person name="Koike H."/>
            <person name="Koyama Y."/>
            <person name="Hagiwara H."/>
            <person name="Ito E."/>
            <person name="Fukuoka T."/>
            <person name="Imura T."/>
            <person name="Machida M."/>
            <person name="Kitamoto D."/>
        </authorList>
    </citation>
    <scope>NUCLEOTIDE SEQUENCE [LARGE SCALE GENOMIC DNA]</scope>
    <source>
        <strain evidence="4">T-34</strain>
    </source>
</reference>
<dbReference type="PANTHER" id="PTHR47219:SF9">
    <property type="entry name" value="GTPASE ACTIVATING PROTEIN AND CENTROSOME-ASSOCIATED, ISOFORM B"/>
    <property type="match status" value="1"/>
</dbReference>
<feature type="compositionally biased region" description="Low complexity" evidence="1">
    <location>
        <begin position="275"/>
        <end position="291"/>
    </location>
</feature>
<dbReference type="GO" id="GO:0031267">
    <property type="term" value="F:small GTPase binding"/>
    <property type="evidence" value="ECO:0007669"/>
    <property type="project" value="TreeGrafter"/>
</dbReference>
<dbReference type="STRING" id="1151754.M9MEA8"/>
<evidence type="ECO:0000259" key="2">
    <source>
        <dbReference type="PROSITE" id="PS50086"/>
    </source>
</evidence>
<feature type="compositionally biased region" description="Low complexity" evidence="1">
    <location>
        <begin position="20"/>
        <end position="29"/>
    </location>
</feature>
<feature type="compositionally biased region" description="Basic and acidic residues" evidence="1">
    <location>
        <begin position="10"/>
        <end position="19"/>
    </location>
</feature>
<protein>
    <submittedName>
        <fullName evidence="3">Uncharacterized conserved protein</fullName>
    </submittedName>
</protein>
<proteinExistence type="predicted"/>
<evidence type="ECO:0000256" key="1">
    <source>
        <dbReference type="SAM" id="MobiDB-lite"/>
    </source>
</evidence>
<organism evidence="3 4">
    <name type="scientific">Pseudozyma antarctica (strain T-34)</name>
    <name type="common">Yeast</name>
    <name type="synonym">Candida antarctica</name>
    <dbReference type="NCBI Taxonomy" id="1151754"/>
    <lineage>
        <taxon>Eukaryota</taxon>
        <taxon>Fungi</taxon>
        <taxon>Dikarya</taxon>
        <taxon>Basidiomycota</taxon>
        <taxon>Ustilaginomycotina</taxon>
        <taxon>Ustilaginomycetes</taxon>
        <taxon>Ustilaginales</taxon>
        <taxon>Ustilaginaceae</taxon>
        <taxon>Moesziomyces</taxon>
    </lineage>
</organism>
<feature type="region of interest" description="Disordered" evidence="1">
    <location>
        <begin position="917"/>
        <end position="942"/>
    </location>
</feature>
<feature type="compositionally biased region" description="Basic and acidic residues" evidence="1">
    <location>
        <begin position="500"/>
        <end position="527"/>
    </location>
</feature>
<feature type="region of interest" description="Disordered" evidence="1">
    <location>
        <begin position="1"/>
        <end position="122"/>
    </location>
</feature>
<dbReference type="Gene3D" id="1.10.8.270">
    <property type="entry name" value="putative rabgap domain of human tbc1 domain family member 14 like domains"/>
    <property type="match status" value="1"/>
</dbReference>
<dbReference type="Gene3D" id="1.10.10.750">
    <property type="entry name" value="Ypt/Rab-GAP domain of gyp1p, domain 1"/>
    <property type="match status" value="1"/>
</dbReference>
<dbReference type="InterPro" id="IPR050302">
    <property type="entry name" value="Rab_GAP_TBC_domain"/>
</dbReference>
<feature type="compositionally biased region" description="Basic and acidic residues" evidence="1">
    <location>
        <begin position="429"/>
        <end position="440"/>
    </location>
</feature>
<feature type="compositionally biased region" description="Low complexity" evidence="1">
    <location>
        <begin position="920"/>
        <end position="933"/>
    </location>
</feature>
<dbReference type="EMBL" id="DF196780">
    <property type="protein sequence ID" value="GAC75123.1"/>
    <property type="molecule type" value="Genomic_DNA"/>
</dbReference>
<dbReference type="SUPFAM" id="SSF47923">
    <property type="entry name" value="Ypt/Rab-GAP domain of gyp1p"/>
    <property type="match status" value="2"/>
</dbReference>
<feature type="compositionally biased region" description="Polar residues" evidence="1">
    <location>
        <begin position="477"/>
        <end position="486"/>
    </location>
</feature>
<feature type="compositionally biased region" description="Polar residues" evidence="1">
    <location>
        <begin position="37"/>
        <end position="49"/>
    </location>
</feature>
<feature type="compositionally biased region" description="Acidic residues" evidence="1">
    <location>
        <begin position="77"/>
        <end position="90"/>
    </location>
</feature>
<dbReference type="InterPro" id="IPR035969">
    <property type="entry name" value="Rab-GAP_TBC_sf"/>
</dbReference>
<dbReference type="Pfam" id="PF00566">
    <property type="entry name" value="RabGAP-TBC"/>
    <property type="match status" value="1"/>
</dbReference>
<accession>M9MEA8</accession>
<dbReference type="PANTHER" id="PTHR47219">
    <property type="entry name" value="RAB GTPASE-ACTIVATING PROTEIN 1-LIKE"/>
    <property type="match status" value="1"/>
</dbReference>
<feature type="domain" description="Rab-GAP TBC" evidence="2">
    <location>
        <begin position="571"/>
        <end position="858"/>
    </location>
</feature>
<feature type="region of interest" description="Disordered" evidence="1">
    <location>
        <begin position="145"/>
        <end position="168"/>
    </location>
</feature>
<sequence length="1013" mass="109284">MSSEDPPAQHPREREERPSEGSSSVSGSAESHDTSHDSVTVSAQNSESESPTDPEGDGHQHEVIASDQIETARGNEESSDSGNVDDDTADGDISIAQSASSRQSASSHRRVDSVPPKKYNVNEGAANGLAASLAASSLHSAIAEDDEEADISFSRHNDPIEPDLNPSIPARQQGVEAESLHAPTPIDKADLNFVDITLDAPEAELPVTDTATGSLHPLASSARTAEQIRRDSVSSHDVAALNSAPSASPKLANETAPAPTTLSAHIQLSPPLSPDPDSTSRSLDSPSASRSVEGRYRGRRSAASSRAASPTRSPSRSPSRRTSFVVSNAHSPHPEGNDPSLRPQVSESSAKVLLAADEDGNISVVSDIPLSPRTIPEALPRAQDHGPGSSSQSGSASGQGSSQGHPVAGRGATSLSEEVDAAEAAEAAEAAKDADSKADDSNDASLTVPPAGSTTTASPGLTDKADQVDTSKRRKSSFASNASNDPVESRTRMTTLPAKSKGEEIKHRADFERMMMAAKEFERKKREEDEERKRRRQDEQRQALGRWEKEILPSWSRARKDPELSKLWWQGAPPSIRGRVWALAIGNPLMLPRNLLEQTERKAAGSGGSAGGQMIPPRVQRQIEEDTERTLPSLKLFQSNGPLHEDLVRLCRAFVLVRMEQISELDGAGDADQAASRHQHASPLLNKVALPGASASGETCQDEATSQDAESEDIYARRGIDVYQPGTSSLAAVLLINMPINTAFIALLNLLHSKPWLKALYSLLPTKLAEGHLSPETKPRGKTGSAYAVAPKEREIRGFERVLETLLADQMPKVYANLLAHNVKLYRVVLRDWVSTLWTHWLDVDTVMRLWDVVLLDETDSVIYRVCLALVQTLEARLYVPDKDELESVLKGTNRAALAIWRRDKLASGQLDVLVAKRQSTSSTPPTKSTDSLPDPPPQEGAAEVAIPARASSLATHHAAPPEAHADQDVVPVDYIYEQYNVQEHHVFDTLDAQLPTWKQSTLQRLLDRELAE</sequence>
<dbReference type="Gene3D" id="1.10.472.80">
    <property type="entry name" value="Ypt/Rab-GAP domain of gyp1p, domain 3"/>
    <property type="match status" value="1"/>
</dbReference>
<dbReference type="InterPro" id="IPR000195">
    <property type="entry name" value="Rab-GAP-TBC_dom"/>
</dbReference>
<name>M9MEA8_PSEA3</name>
<feature type="compositionally biased region" description="Low complexity" evidence="1">
    <location>
        <begin position="93"/>
        <end position="106"/>
    </location>
</feature>
<dbReference type="GO" id="GO:0005096">
    <property type="term" value="F:GTPase activator activity"/>
    <property type="evidence" value="ECO:0007669"/>
    <property type="project" value="TreeGrafter"/>
</dbReference>
<dbReference type="PROSITE" id="PS50086">
    <property type="entry name" value="TBC_RABGAP"/>
    <property type="match status" value="1"/>
</dbReference>
<dbReference type="SMART" id="SM00164">
    <property type="entry name" value="TBC"/>
    <property type="match status" value="1"/>
</dbReference>
<feature type="compositionally biased region" description="Low complexity" evidence="1">
    <location>
        <begin position="301"/>
        <end position="323"/>
    </location>
</feature>
<evidence type="ECO:0000313" key="3">
    <source>
        <dbReference type="EMBL" id="GAC75123.1"/>
    </source>
</evidence>